<dbReference type="EMBL" id="LSYS01003700">
    <property type="protein sequence ID" value="OPJ82356.1"/>
    <property type="molecule type" value="Genomic_DNA"/>
</dbReference>
<accession>A0A1V4KD05</accession>
<organism evidence="1 2">
    <name type="scientific">Patagioenas fasciata monilis</name>
    <dbReference type="NCBI Taxonomy" id="372326"/>
    <lineage>
        <taxon>Eukaryota</taxon>
        <taxon>Metazoa</taxon>
        <taxon>Chordata</taxon>
        <taxon>Craniata</taxon>
        <taxon>Vertebrata</taxon>
        <taxon>Euteleostomi</taxon>
        <taxon>Archelosauria</taxon>
        <taxon>Archosauria</taxon>
        <taxon>Dinosauria</taxon>
        <taxon>Saurischia</taxon>
        <taxon>Theropoda</taxon>
        <taxon>Coelurosauria</taxon>
        <taxon>Aves</taxon>
        <taxon>Neognathae</taxon>
        <taxon>Neoaves</taxon>
        <taxon>Columbimorphae</taxon>
        <taxon>Columbiformes</taxon>
        <taxon>Columbidae</taxon>
        <taxon>Patagioenas</taxon>
    </lineage>
</organism>
<reference evidence="1 2" key="1">
    <citation type="submission" date="2016-02" db="EMBL/GenBank/DDBJ databases">
        <title>Band-tailed pigeon sequencing and assembly.</title>
        <authorList>
            <person name="Soares A.E."/>
            <person name="Novak B.J."/>
            <person name="Rice E.S."/>
            <person name="O'Connell B."/>
            <person name="Chang D."/>
            <person name="Weber S."/>
            <person name="Shapiro B."/>
        </authorList>
    </citation>
    <scope>NUCLEOTIDE SEQUENCE [LARGE SCALE GENOMIC DNA]</scope>
    <source>
        <strain evidence="1">BTP2013</strain>
        <tissue evidence="1">Blood</tissue>
    </source>
</reference>
<protein>
    <submittedName>
        <fullName evidence="1">Uncharacterized protein</fullName>
    </submittedName>
</protein>
<sequence>MKATDAIQSVKFPFWCSVKHLFRIQHMYPVSLMLKEIRLSEKRGFLIQGLNVTNRWYIRFMFQCCTNIIPNIQCASTTTTEYYCTTEWAAKSRKEIETHIQHALDFGNVKQLTEDLAF</sequence>
<evidence type="ECO:0000313" key="1">
    <source>
        <dbReference type="EMBL" id="OPJ82356.1"/>
    </source>
</evidence>
<proteinExistence type="predicted"/>
<dbReference type="Proteomes" id="UP000190648">
    <property type="component" value="Unassembled WGS sequence"/>
</dbReference>
<comment type="caution">
    <text evidence="1">The sequence shown here is derived from an EMBL/GenBank/DDBJ whole genome shotgun (WGS) entry which is preliminary data.</text>
</comment>
<dbReference type="AlphaFoldDB" id="A0A1V4KD05"/>
<name>A0A1V4KD05_PATFA</name>
<evidence type="ECO:0000313" key="2">
    <source>
        <dbReference type="Proteomes" id="UP000190648"/>
    </source>
</evidence>
<keyword evidence="2" id="KW-1185">Reference proteome</keyword>
<gene>
    <name evidence="1" type="ORF">AV530_014127</name>
</gene>